<dbReference type="AlphaFoldDB" id="A0A514CQ13"/>
<organism evidence="6">
    <name type="scientific">Rhizochromulina marina</name>
    <dbReference type="NCBI Taxonomy" id="1034831"/>
    <lineage>
        <taxon>Eukaryota</taxon>
        <taxon>Sar</taxon>
        <taxon>Stramenopiles</taxon>
        <taxon>Ochrophyta</taxon>
        <taxon>Dictyochophyceae</taxon>
        <taxon>Rhizochromulinales</taxon>
        <taxon>Rhizochromulina</taxon>
    </lineage>
</organism>
<keyword evidence="2" id="KW-0602">Photosynthesis</keyword>
<evidence type="ECO:0000259" key="5">
    <source>
        <dbReference type="Pfam" id="PF05368"/>
    </source>
</evidence>
<dbReference type="GO" id="GO:0009536">
    <property type="term" value="C:plastid"/>
    <property type="evidence" value="ECO:0007669"/>
    <property type="project" value="UniProtKB-SubCell"/>
</dbReference>
<dbReference type="GO" id="GO:0015979">
    <property type="term" value="P:photosynthesis"/>
    <property type="evidence" value="ECO:0007669"/>
    <property type="project" value="UniProtKB-KW"/>
</dbReference>
<reference evidence="6" key="1">
    <citation type="submission" date="2019-02" db="EMBL/GenBank/DDBJ databases">
        <title>Dictyochophyceae plastid genomes reveal unusual variability of their organisation.</title>
        <authorList>
            <person name="Han K.Y."/>
            <person name="Maciszewski K."/>
            <person name="Graf L."/>
            <person name="Andersen R.A."/>
            <person name="Karnkowska A."/>
            <person name="Yoon H.S."/>
        </authorList>
    </citation>
    <scope>NUCLEOTIDE SEQUENCE</scope>
</reference>
<sequence length="323" mass="36899">MTILVIGGTGTLGRQVVRQALTEGYQVRCLVRNIRKANFLKEWGAELVYGDFTIPETLPLALRGISIVIDAATSRPEDDSASLTQVDYVGKLALIRASQVAQIKQYVFFSIIQNQNFSIPLMKFKKQIENTLRESTLTYTIYQLSGFYQGLIAQYAVPILDQETIWLTDDATSINYLNSQDIAKFCLRGLQIEESQNKTFALTGKKTWLSSDIIKLCETLSGQTAQIRYVPILSLKILRSLFGFSKWGWPIHDRLAFSEILSTVSKFGLETSLVNICKLFQIHFEDILSLEDYFQEYFETMLDKLRNLNYDQTQATKRKDLTF</sequence>
<dbReference type="EMBL" id="MK561360">
    <property type="protein sequence ID" value="QDH81885.1"/>
    <property type="molecule type" value="Genomic_DNA"/>
</dbReference>
<evidence type="ECO:0000256" key="2">
    <source>
        <dbReference type="ARBA" id="ARBA00022531"/>
    </source>
</evidence>
<gene>
    <name evidence="6" type="primary">ycf39</name>
</gene>
<evidence type="ECO:0000256" key="3">
    <source>
        <dbReference type="ARBA" id="ARBA00022640"/>
    </source>
</evidence>
<dbReference type="Pfam" id="PF05368">
    <property type="entry name" value="NmrA"/>
    <property type="match status" value="1"/>
</dbReference>
<protein>
    <submittedName>
        <fullName evidence="6">Photosystem I assembly protein Ycf39</fullName>
    </submittedName>
</protein>
<dbReference type="Gene3D" id="3.40.50.720">
    <property type="entry name" value="NAD(P)-binding Rossmann-like Domain"/>
    <property type="match status" value="1"/>
</dbReference>
<geneLocation type="chloroplast" evidence="6"/>
<dbReference type="CDD" id="cd05243">
    <property type="entry name" value="SDR_a5"/>
    <property type="match status" value="1"/>
</dbReference>
<dbReference type="SUPFAM" id="SSF51735">
    <property type="entry name" value="NAD(P)-binding Rossmann-fold domains"/>
    <property type="match status" value="1"/>
</dbReference>
<dbReference type="PANTHER" id="PTHR47128">
    <property type="match status" value="1"/>
</dbReference>
<comment type="subcellular location">
    <subcellularLocation>
        <location evidence="1">Plastid</location>
    </subcellularLocation>
</comment>
<accession>A0A514CQ13</accession>
<dbReference type="RefSeq" id="YP_009675034.1">
    <property type="nucleotide sequence ID" value="NC_043890.1"/>
</dbReference>
<dbReference type="GeneID" id="40865501"/>
<keyword evidence="4" id="KW-0604">Photosystem II</keyword>
<evidence type="ECO:0000313" key="6">
    <source>
        <dbReference type="EMBL" id="QDH81885.1"/>
    </source>
</evidence>
<dbReference type="InterPro" id="IPR036291">
    <property type="entry name" value="NAD(P)-bd_dom_sf"/>
</dbReference>
<dbReference type="InterPro" id="IPR044256">
    <property type="entry name" value="HCF244-like"/>
</dbReference>
<dbReference type="PANTHER" id="PTHR47128:SF2">
    <property type="entry name" value="PROTEIN HIGH CHLOROPHYLL FLUORESCENCE PHENOTYPE 244, CHLOROPLASTIC"/>
    <property type="match status" value="1"/>
</dbReference>
<evidence type="ECO:0000256" key="1">
    <source>
        <dbReference type="ARBA" id="ARBA00004474"/>
    </source>
</evidence>
<dbReference type="InterPro" id="IPR008030">
    <property type="entry name" value="NmrA-like"/>
</dbReference>
<name>A0A514CQ13_9STRA</name>
<evidence type="ECO:0000256" key="4">
    <source>
        <dbReference type="ARBA" id="ARBA00023276"/>
    </source>
</evidence>
<dbReference type="GO" id="GO:0009523">
    <property type="term" value="C:photosystem II"/>
    <property type="evidence" value="ECO:0007669"/>
    <property type="project" value="UniProtKB-KW"/>
</dbReference>
<keyword evidence="3 6" id="KW-0934">Plastid</keyword>
<keyword evidence="6" id="KW-0150">Chloroplast</keyword>
<feature type="domain" description="NmrA-like" evidence="5">
    <location>
        <begin position="2"/>
        <end position="237"/>
    </location>
</feature>
<proteinExistence type="predicted"/>